<organism evidence="2 3">
    <name type="scientific">Viridothelium virens</name>
    <name type="common">Speckled blister lichen</name>
    <name type="synonym">Trypethelium virens</name>
    <dbReference type="NCBI Taxonomy" id="1048519"/>
    <lineage>
        <taxon>Eukaryota</taxon>
        <taxon>Fungi</taxon>
        <taxon>Dikarya</taxon>
        <taxon>Ascomycota</taxon>
        <taxon>Pezizomycotina</taxon>
        <taxon>Dothideomycetes</taxon>
        <taxon>Dothideomycetes incertae sedis</taxon>
        <taxon>Trypetheliales</taxon>
        <taxon>Trypetheliaceae</taxon>
        <taxon>Viridothelium</taxon>
    </lineage>
</organism>
<feature type="region of interest" description="Disordered" evidence="1">
    <location>
        <begin position="1"/>
        <end position="40"/>
    </location>
</feature>
<keyword evidence="3" id="KW-1185">Reference proteome</keyword>
<name>A0A6A6HPB5_VIRVR</name>
<reference evidence="2" key="1">
    <citation type="journal article" date="2020" name="Stud. Mycol.">
        <title>101 Dothideomycetes genomes: a test case for predicting lifestyles and emergence of pathogens.</title>
        <authorList>
            <person name="Haridas S."/>
            <person name="Albert R."/>
            <person name="Binder M."/>
            <person name="Bloem J."/>
            <person name="Labutti K."/>
            <person name="Salamov A."/>
            <person name="Andreopoulos B."/>
            <person name="Baker S."/>
            <person name="Barry K."/>
            <person name="Bills G."/>
            <person name="Bluhm B."/>
            <person name="Cannon C."/>
            <person name="Castanera R."/>
            <person name="Culley D."/>
            <person name="Daum C."/>
            <person name="Ezra D."/>
            <person name="Gonzalez J."/>
            <person name="Henrissat B."/>
            <person name="Kuo A."/>
            <person name="Liang C."/>
            <person name="Lipzen A."/>
            <person name="Lutzoni F."/>
            <person name="Magnuson J."/>
            <person name="Mondo S."/>
            <person name="Nolan M."/>
            <person name="Ohm R."/>
            <person name="Pangilinan J."/>
            <person name="Park H.-J."/>
            <person name="Ramirez L."/>
            <person name="Alfaro M."/>
            <person name="Sun H."/>
            <person name="Tritt A."/>
            <person name="Yoshinaga Y."/>
            <person name="Zwiers L.-H."/>
            <person name="Turgeon B."/>
            <person name="Goodwin S."/>
            <person name="Spatafora J."/>
            <person name="Crous P."/>
            <person name="Grigoriev I."/>
        </authorList>
    </citation>
    <scope>NUCLEOTIDE SEQUENCE</scope>
    <source>
        <strain evidence="2">Tuck. ex Michener</strain>
    </source>
</reference>
<feature type="compositionally biased region" description="Low complexity" evidence="1">
    <location>
        <begin position="22"/>
        <end position="40"/>
    </location>
</feature>
<evidence type="ECO:0000313" key="3">
    <source>
        <dbReference type="Proteomes" id="UP000800092"/>
    </source>
</evidence>
<dbReference type="Proteomes" id="UP000800092">
    <property type="component" value="Unassembled WGS sequence"/>
</dbReference>
<protein>
    <submittedName>
        <fullName evidence="2">Uncharacterized protein</fullName>
    </submittedName>
</protein>
<proteinExistence type="predicted"/>
<evidence type="ECO:0000256" key="1">
    <source>
        <dbReference type="SAM" id="MobiDB-lite"/>
    </source>
</evidence>
<gene>
    <name evidence="2" type="ORF">EV356DRAFT_107470</name>
</gene>
<evidence type="ECO:0000313" key="2">
    <source>
        <dbReference type="EMBL" id="KAF2239682.1"/>
    </source>
</evidence>
<accession>A0A6A6HPB5</accession>
<dbReference type="EMBL" id="ML991772">
    <property type="protein sequence ID" value="KAF2239682.1"/>
    <property type="molecule type" value="Genomic_DNA"/>
</dbReference>
<sequence length="220" mass="23069">MQKKKKSIIKRPSLPIAHHSRTIPTTPTTTTATLPASDTPPAGAAPPVNFAGCAPVPVPLTPNCSGAVAFGIWKGAPDPCWPCTATVTADCGPAAPAAPVADAMSSVRTVELLPPATASVRMVEDAVALAATASVRALVEEEAPLTFSVRVLDEEEEAPLTFSVRVLEEVAAALARRTVCVEVEVHQDVIVEVDVVGAWARARGERARKKTVDRILEDAR</sequence>
<dbReference type="AlphaFoldDB" id="A0A6A6HPB5"/>